<comment type="caution">
    <text evidence="2">The sequence shown here is derived from an EMBL/GenBank/DDBJ whole genome shotgun (WGS) entry which is preliminary data.</text>
</comment>
<proteinExistence type="predicted"/>
<name>A0ABS8RTE6_DATST</name>
<reference evidence="2 3" key="1">
    <citation type="journal article" date="2021" name="BMC Genomics">
        <title>Datura genome reveals duplications of psychoactive alkaloid biosynthetic genes and high mutation rate following tissue culture.</title>
        <authorList>
            <person name="Rajewski A."/>
            <person name="Carter-House D."/>
            <person name="Stajich J."/>
            <person name="Litt A."/>
        </authorList>
    </citation>
    <scope>NUCLEOTIDE SEQUENCE [LARGE SCALE GENOMIC DNA]</scope>
    <source>
        <strain evidence="2">AR-01</strain>
    </source>
</reference>
<sequence length="108" mass="12177">MDNRCHFELNITDNSGTLTATVSETLAEKILCMIAEQIYETVAIKKESLPIAHISRQLAHKIFNIQLQKPTFRMPNQKIGTLVVSSCTETDEGNKKQKMTPFAPTKKQ</sequence>
<evidence type="ECO:0000313" key="3">
    <source>
        <dbReference type="Proteomes" id="UP000823775"/>
    </source>
</evidence>
<dbReference type="Gene3D" id="2.40.50.140">
    <property type="entry name" value="Nucleic acid-binding proteins"/>
    <property type="match status" value="1"/>
</dbReference>
<dbReference type="InterPro" id="IPR012340">
    <property type="entry name" value="NA-bd_OB-fold"/>
</dbReference>
<protein>
    <submittedName>
        <fullName evidence="2">Uncharacterized protein</fullName>
    </submittedName>
</protein>
<dbReference type="EMBL" id="JACEIK010000112">
    <property type="protein sequence ID" value="MCD7450002.1"/>
    <property type="molecule type" value="Genomic_DNA"/>
</dbReference>
<dbReference type="Proteomes" id="UP000823775">
    <property type="component" value="Unassembled WGS sequence"/>
</dbReference>
<accession>A0ABS8RTE6</accession>
<evidence type="ECO:0000313" key="2">
    <source>
        <dbReference type="EMBL" id="MCD7450002.1"/>
    </source>
</evidence>
<organism evidence="2 3">
    <name type="scientific">Datura stramonium</name>
    <name type="common">Jimsonweed</name>
    <name type="synonym">Common thornapple</name>
    <dbReference type="NCBI Taxonomy" id="4076"/>
    <lineage>
        <taxon>Eukaryota</taxon>
        <taxon>Viridiplantae</taxon>
        <taxon>Streptophyta</taxon>
        <taxon>Embryophyta</taxon>
        <taxon>Tracheophyta</taxon>
        <taxon>Spermatophyta</taxon>
        <taxon>Magnoliopsida</taxon>
        <taxon>eudicotyledons</taxon>
        <taxon>Gunneridae</taxon>
        <taxon>Pentapetalae</taxon>
        <taxon>asterids</taxon>
        <taxon>lamiids</taxon>
        <taxon>Solanales</taxon>
        <taxon>Solanaceae</taxon>
        <taxon>Solanoideae</taxon>
        <taxon>Datureae</taxon>
        <taxon>Datura</taxon>
    </lineage>
</organism>
<keyword evidence="3" id="KW-1185">Reference proteome</keyword>
<feature type="region of interest" description="Disordered" evidence="1">
    <location>
        <begin position="89"/>
        <end position="108"/>
    </location>
</feature>
<evidence type="ECO:0000256" key="1">
    <source>
        <dbReference type="SAM" id="MobiDB-lite"/>
    </source>
</evidence>
<gene>
    <name evidence="2" type="ORF">HAX54_002719</name>
</gene>